<evidence type="ECO:0000259" key="2">
    <source>
        <dbReference type="Pfam" id="PF13478"/>
    </source>
</evidence>
<dbReference type="PANTHER" id="PTHR30388">
    <property type="entry name" value="ALDEHYDE OXIDOREDUCTASE MOLYBDENUM COFACTOR ASSEMBLY PROTEIN"/>
    <property type="match status" value="1"/>
</dbReference>
<dbReference type="InterPro" id="IPR003777">
    <property type="entry name" value="XdhC_CoxI"/>
</dbReference>
<reference evidence="3 4" key="1">
    <citation type="journal article" date="2015" name="Genome Announc.">
        <title>Closed Genome Sequence of Octadecabacter temperatus SB1, the First Mesophilic Species of the Genus Octadecabacter.</title>
        <authorList>
            <person name="Voget S."/>
            <person name="Billerbeck S."/>
            <person name="Simon M."/>
            <person name="Daniel R."/>
        </authorList>
    </citation>
    <scope>NUCLEOTIDE SEQUENCE [LARGE SCALE GENOMIC DNA]</scope>
    <source>
        <strain evidence="3 4">SB1</strain>
    </source>
</reference>
<sequence length="311" mass="33509">MEACADRTQSCVLAVIIGVEGPSYRPLGAMMTVLQNGCLVGTLSSGCVEADIRIHALKCLKSGVSKVVRYGRGSPYLDIVLPCGGGLQIILIPNPDKEITNHLLNTVITDRRACAYDIDCETGAIFLSRGGKIPSAIFRGKILPELKFLIFGKGPELTTFATLAQSANFQTTLYSPDSDTLEEARSIGCEAMALTRPEFPTDANADPRTAIVLFFHDHDWEPPILRDALLTSAFYIGAQGSKRTRDNRLDSLRAMGAAEHSIARLLGPIGLIDSARDARTLAISVLAEVISEANGVNSKNARAPRQFKHLA</sequence>
<dbReference type="Pfam" id="PF13478">
    <property type="entry name" value="XdhC_C"/>
    <property type="match status" value="1"/>
</dbReference>
<dbReference type="AlphaFoldDB" id="A0A0K0Y2N2"/>
<dbReference type="Gene3D" id="3.40.50.720">
    <property type="entry name" value="NAD(P)-binding Rossmann-like Domain"/>
    <property type="match status" value="1"/>
</dbReference>
<gene>
    <name evidence="3" type="ORF">OSB_06000</name>
</gene>
<dbReference type="Pfam" id="PF02625">
    <property type="entry name" value="XdhC_CoxI"/>
    <property type="match status" value="1"/>
</dbReference>
<dbReference type="Proteomes" id="UP000067444">
    <property type="component" value="Chromosome"/>
</dbReference>
<dbReference type="PATRIC" id="fig|1458307.3.peg.605"/>
<dbReference type="InterPro" id="IPR052698">
    <property type="entry name" value="MoCofactor_Util/Proc"/>
</dbReference>
<feature type="domain" description="XdhC- CoxI" evidence="1">
    <location>
        <begin position="5"/>
        <end position="71"/>
    </location>
</feature>
<organism evidence="3 4">
    <name type="scientific">Octadecabacter temperatus</name>
    <dbReference type="NCBI Taxonomy" id="1458307"/>
    <lineage>
        <taxon>Bacteria</taxon>
        <taxon>Pseudomonadati</taxon>
        <taxon>Pseudomonadota</taxon>
        <taxon>Alphaproteobacteria</taxon>
        <taxon>Rhodobacterales</taxon>
        <taxon>Roseobacteraceae</taxon>
        <taxon>Octadecabacter</taxon>
    </lineage>
</organism>
<dbReference type="EMBL" id="CP012160">
    <property type="protein sequence ID" value="AKS45161.1"/>
    <property type="molecule type" value="Genomic_DNA"/>
</dbReference>
<evidence type="ECO:0000313" key="3">
    <source>
        <dbReference type="EMBL" id="AKS45161.1"/>
    </source>
</evidence>
<accession>A0A0K0Y2N2</accession>
<protein>
    <submittedName>
        <fullName evidence="3">XdhC and CoxI family protein</fullName>
    </submittedName>
</protein>
<dbReference type="KEGG" id="otm:OSB_06000"/>
<name>A0A0K0Y2N2_9RHOB</name>
<dbReference type="InterPro" id="IPR027051">
    <property type="entry name" value="XdhC_Rossmann_dom"/>
</dbReference>
<keyword evidence="4" id="KW-1185">Reference proteome</keyword>
<proteinExistence type="predicted"/>
<evidence type="ECO:0000313" key="4">
    <source>
        <dbReference type="Proteomes" id="UP000067444"/>
    </source>
</evidence>
<dbReference type="PANTHER" id="PTHR30388:SF4">
    <property type="entry name" value="MOLYBDENUM COFACTOR INSERTION CHAPERONE PAOD"/>
    <property type="match status" value="1"/>
</dbReference>
<feature type="domain" description="XdhC Rossmann" evidence="2">
    <location>
        <begin position="149"/>
        <end position="289"/>
    </location>
</feature>
<evidence type="ECO:0000259" key="1">
    <source>
        <dbReference type="Pfam" id="PF02625"/>
    </source>
</evidence>
<dbReference type="STRING" id="1458307.OSB_06000"/>